<feature type="compositionally biased region" description="Basic and acidic residues" evidence="1">
    <location>
        <begin position="244"/>
        <end position="254"/>
    </location>
</feature>
<evidence type="ECO:0000256" key="1">
    <source>
        <dbReference type="SAM" id="MobiDB-lite"/>
    </source>
</evidence>
<name>K1DZG1_9MICO</name>
<protein>
    <submittedName>
        <fullName evidence="3">HNH endonuclease domain-containing protein</fullName>
    </submittedName>
</protein>
<dbReference type="EMBL" id="ALWX01000022">
    <property type="protein sequence ID" value="EKA61734.1"/>
    <property type="molecule type" value="Genomic_DNA"/>
</dbReference>
<comment type="caution">
    <text evidence="3">The sequence shown here is derived from an EMBL/GenBank/DDBJ whole genome shotgun (WGS) entry which is preliminary data.</text>
</comment>
<gene>
    <name evidence="3" type="ORF">B277_06218</name>
</gene>
<dbReference type="InterPro" id="IPR003870">
    <property type="entry name" value="DUF222"/>
</dbReference>
<sequence length="254" mass="27301">MSGQTQQVQSGERVGLPRRLRGMLAELAAARPEGLSEADLLEVITLGEALKGSLAGVQARATARFVAERDARIGEQKQAGEISAREATSRRRGSRCDVALARRCSPSQADRHVGLAKALVEDLPHTLQALTSGEVGEWRATIVARETACLSHEDHVIADERLSGCLTTLGDRQLRAAAHRVTVDLDQESLVREEGAGGGVAAGEHPPRGRWDGVVERAGPDGRRRRGVRGAQGRRAGPVRRDRRPRDGRGTCRG</sequence>
<dbReference type="eggNOG" id="COG1403">
    <property type="taxonomic scope" value="Bacteria"/>
</dbReference>
<accession>K1DZG1</accession>
<dbReference type="PATRIC" id="fig|1210046.3.peg.1203"/>
<dbReference type="GO" id="GO:0004519">
    <property type="term" value="F:endonuclease activity"/>
    <property type="evidence" value="ECO:0007669"/>
    <property type="project" value="UniProtKB-KW"/>
</dbReference>
<feature type="domain" description="DUF222" evidence="2">
    <location>
        <begin position="61"/>
        <end position="226"/>
    </location>
</feature>
<feature type="region of interest" description="Disordered" evidence="1">
    <location>
        <begin position="192"/>
        <end position="254"/>
    </location>
</feature>
<evidence type="ECO:0000259" key="2">
    <source>
        <dbReference type="Pfam" id="PF02720"/>
    </source>
</evidence>
<organism evidence="3 4">
    <name type="scientific">Janibacter hoylei PVAS-1</name>
    <dbReference type="NCBI Taxonomy" id="1210046"/>
    <lineage>
        <taxon>Bacteria</taxon>
        <taxon>Bacillati</taxon>
        <taxon>Actinomycetota</taxon>
        <taxon>Actinomycetes</taxon>
        <taxon>Micrococcales</taxon>
        <taxon>Intrasporangiaceae</taxon>
        <taxon>Janibacter</taxon>
    </lineage>
</organism>
<dbReference type="STRING" id="1210046.B277_06218"/>
<dbReference type="Pfam" id="PF02720">
    <property type="entry name" value="DUF222"/>
    <property type="match status" value="1"/>
</dbReference>
<dbReference type="AlphaFoldDB" id="K1DZG1"/>
<evidence type="ECO:0000313" key="3">
    <source>
        <dbReference type="EMBL" id="EKA61734.1"/>
    </source>
</evidence>
<evidence type="ECO:0000313" key="4">
    <source>
        <dbReference type="Proteomes" id="UP000004474"/>
    </source>
</evidence>
<dbReference type="Proteomes" id="UP000004474">
    <property type="component" value="Unassembled WGS sequence"/>
</dbReference>
<keyword evidence="3" id="KW-0378">Hydrolase</keyword>
<keyword evidence="3" id="KW-0255">Endonuclease</keyword>
<feature type="compositionally biased region" description="Basic and acidic residues" evidence="1">
    <location>
        <begin position="205"/>
        <end position="222"/>
    </location>
</feature>
<proteinExistence type="predicted"/>
<reference evidence="3 4" key="1">
    <citation type="journal article" date="2012" name="J. Bacteriol.">
        <title>Genome Sequence of Janibacter hoylei MTCC8307, Isolated from the Stratospheric Air.</title>
        <authorList>
            <person name="Pawar S.P."/>
            <person name="Dhotre D.P."/>
            <person name="Shetty S.A."/>
            <person name="Chowdhury S.P."/>
            <person name="Chaudhari B.L."/>
            <person name="Shouche Y.S."/>
        </authorList>
    </citation>
    <scope>NUCLEOTIDE SEQUENCE [LARGE SCALE GENOMIC DNA]</scope>
    <source>
        <strain evidence="3 4">PVAS-1</strain>
    </source>
</reference>
<keyword evidence="3" id="KW-0540">Nuclease</keyword>